<dbReference type="AlphaFoldDB" id="F5XXV9"/>
<keyword evidence="1" id="KW-0812">Transmembrane</keyword>
<name>F5XXV9_RAMTT</name>
<dbReference type="eggNOG" id="ENOG5033NWT">
    <property type="taxonomic scope" value="Bacteria"/>
</dbReference>
<protein>
    <submittedName>
        <fullName evidence="2">Uncharacterized protein</fullName>
    </submittedName>
</protein>
<feature type="transmembrane region" description="Helical" evidence="1">
    <location>
        <begin position="37"/>
        <end position="59"/>
    </location>
</feature>
<dbReference type="Proteomes" id="UP000008385">
    <property type="component" value="Chromosome"/>
</dbReference>
<gene>
    <name evidence="2" type="ordered locus">Rta_20020</name>
</gene>
<organism evidence="2 3">
    <name type="scientific">Ramlibacter tataouinensis (strain ATCC BAA-407 / DSM 14655 / LMG 21543 / TTB310)</name>
    <dbReference type="NCBI Taxonomy" id="365046"/>
    <lineage>
        <taxon>Bacteria</taxon>
        <taxon>Pseudomonadati</taxon>
        <taxon>Pseudomonadota</taxon>
        <taxon>Betaproteobacteria</taxon>
        <taxon>Burkholderiales</taxon>
        <taxon>Comamonadaceae</taxon>
        <taxon>Ramlibacter</taxon>
    </lineage>
</organism>
<evidence type="ECO:0000256" key="1">
    <source>
        <dbReference type="SAM" id="Phobius"/>
    </source>
</evidence>
<proteinExistence type="predicted"/>
<keyword evidence="1" id="KW-0472">Membrane</keyword>
<reference evidence="2 3" key="2">
    <citation type="journal article" date="2011" name="PLoS ONE">
        <title>The Cyst-Dividing Bacterium Ramlibacter tataouinensis TTB310 Genome Reveals a Well-Stocked Toolbox for Adaptation to a Desert Environment.</title>
        <authorList>
            <person name="De Luca G."/>
            <person name="Barakat M."/>
            <person name="Ortet P."/>
            <person name="Fochesato S."/>
            <person name="Jourlin-Castelli C."/>
            <person name="Ansaldi M."/>
            <person name="Py B."/>
            <person name="Fichant G."/>
            <person name="Coutinho P.M."/>
            <person name="Voulhoux R."/>
            <person name="Bastien O."/>
            <person name="Marechal E."/>
            <person name="Henrissat B."/>
            <person name="Quentin Y."/>
            <person name="Noirot P."/>
            <person name="Filloux A."/>
            <person name="Mejean V."/>
            <person name="Dubow M.S."/>
            <person name="Barras F."/>
            <person name="Barbe V."/>
            <person name="Weissenbach J."/>
            <person name="Mihalcescu I."/>
            <person name="Vermeglio A."/>
            <person name="Achouak W."/>
            <person name="Heulin T."/>
        </authorList>
    </citation>
    <scope>NUCLEOTIDE SEQUENCE [LARGE SCALE GENOMIC DNA]</scope>
    <source>
        <strain evidence="3">ATCC BAA-407 / DSM 14655 / LMG 21543 / TTB310</strain>
    </source>
</reference>
<dbReference type="RefSeq" id="WP_013901326.1">
    <property type="nucleotide sequence ID" value="NC_015677.1"/>
</dbReference>
<evidence type="ECO:0000313" key="2">
    <source>
        <dbReference type="EMBL" id="AEG93094.1"/>
    </source>
</evidence>
<dbReference type="STRING" id="365046.Rta_20020"/>
<feature type="transmembrane region" description="Helical" evidence="1">
    <location>
        <begin position="12"/>
        <end position="31"/>
    </location>
</feature>
<accession>F5XXV9</accession>
<evidence type="ECO:0000313" key="3">
    <source>
        <dbReference type="Proteomes" id="UP000008385"/>
    </source>
</evidence>
<sequence length="75" mass="8171">MASPTTLKWLDRLVWTLVYGGLLTLVVGIATRRTDEPLGWSLLVAGAAVAAVGFFLIWVRSRLRDPAAPQPKGRP</sequence>
<dbReference type="HOGENOM" id="CLU_197662_0_0_4"/>
<dbReference type="EMBL" id="CP000245">
    <property type="protein sequence ID" value="AEG93094.1"/>
    <property type="molecule type" value="Genomic_DNA"/>
</dbReference>
<reference evidence="3" key="1">
    <citation type="submission" date="2006-01" db="EMBL/GenBank/DDBJ databases">
        <title>Genome of the cyst-dividing bacterium Ramlibacter tataouinensis.</title>
        <authorList>
            <person name="Barakat M."/>
            <person name="Ortet P."/>
            <person name="De Luca G."/>
            <person name="Jourlin-Castelli C."/>
            <person name="Ansaldi M."/>
            <person name="Py B."/>
            <person name="Fichant G."/>
            <person name="Coutinho P."/>
            <person name="Voulhoux R."/>
            <person name="Bastien O."/>
            <person name="Roy S."/>
            <person name="Marechal E."/>
            <person name="Henrissat B."/>
            <person name="Quentin Y."/>
            <person name="Noirot P."/>
            <person name="Filloux A."/>
            <person name="Mejean V."/>
            <person name="DuBow M."/>
            <person name="Barras F."/>
            <person name="Heulin T."/>
        </authorList>
    </citation>
    <scope>NUCLEOTIDE SEQUENCE [LARGE SCALE GENOMIC DNA]</scope>
    <source>
        <strain evidence="3">ATCC BAA-407 / DSM 14655 / LMG 21543 / TTB310</strain>
    </source>
</reference>
<dbReference type="KEGG" id="rta:Rta_20020"/>
<keyword evidence="1" id="KW-1133">Transmembrane helix</keyword>
<keyword evidence="3" id="KW-1185">Reference proteome</keyword>